<organism evidence="4 5">
    <name type="scientific">Burkholderia ambifaria MEX-5</name>
    <dbReference type="NCBI Taxonomy" id="396597"/>
    <lineage>
        <taxon>Bacteria</taxon>
        <taxon>Pseudomonadati</taxon>
        <taxon>Pseudomonadota</taxon>
        <taxon>Betaproteobacteria</taxon>
        <taxon>Burkholderiales</taxon>
        <taxon>Burkholderiaceae</taxon>
        <taxon>Burkholderia</taxon>
        <taxon>Burkholderia cepacia complex</taxon>
    </lineage>
</organism>
<evidence type="ECO:0000313" key="4">
    <source>
        <dbReference type="EMBL" id="EDT43422.1"/>
    </source>
</evidence>
<comment type="caution">
    <text evidence="4">The sequence shown here is derived from an EMBL/GenBank/DDBJ whole genome shotgun (WGS) entry which is preliminary data.</text>
</comment>
<dbReference type="GO" id="GO:0046872">
    <property type="term" value="F:metal ion binding"/>
    <property type="evidence" value="ECO:0007669"/>
    <property type="project" value="InterPro"/>
</dbReference>
<sequence>MLDATGNAYFLEVNTAPGMTDHSLPPKAARSIGIGYSELVVKVLSLTLND</sequence>
<dbReference type="PATRIC" id="fig|396597.7.peg.7602"/>
<protein>
    <submittedName>
        <fullName evidence="4">D-alanine--D-alanine ligase</fullName>
    </submittedName>
</protein>
<dbReference type="InterPro" id="IPR011761">
    <property type="entry name" value="ATP-grasp"/>
</dbReference>
<evidence type="ECO:0000313" key="5">
    <source>
        <dbReference type="Proteomes" id="UP000004814"/>
    </source>
</evidence>
<dbReference type="InterPro" id="IPR011095">
    <property type="entry name" value="Dala_Dala_lig_C"/>
</dbReference>
<gene>
    <name evidence="4" type="ORF">BamMEX5DRAFT_0788</name>
</gene>
<dbReference type="GO" id="GO:0008716">
    <property type="term" value="F:D-alanine-D-alanine ligase activity"/>
    <property type="evidence" value="ECO:0007669"/>
    <property type="project" value="InterPro"/>
</dbReference>
<dbReference type="Gene3D" id="3.30.470.20">
    <property type="entry name" value="ATP-grasp fold, B domain"/>
    <property type="match status" value="1"/>
</dbReference>
<evidence type="ECO:0000256" key="1">
    <source>
        <dbReference type="ARBA" id="ARBA00022598"/>
    </source>
</evidence>
<dbReference type="PROSITE" id="PS50975">
    <property type="entry name" value="ATP_GRASP"/>
    <property type="match status" value="1"/>
</dbReference>
<dbReference type="AlphaFoldDB" id="B1SZ22"/>
<dbReference type="SUPFAM" id="SSF56059">
    <property type="entry name" value="Glutathione synthetase ATP-binding domain-like"/>
    <property type="match status" value="1"/>
</dbReference>
<proteinExistence type="predicted"/>
<reference evidence="4 5" key="1">
    <citation type="submission" date="2008-03" db="EMBL/GenBank/DDBJ databases">
        <title>Sequencing of the draft genome and assembly of Burkholderia ambifaria MEX-5.</title>
        <authorList>
            <consortium name="US DOE Joint Genome Institute (JGI-PGF)"/>
            <person name="Copeland A."/>
            <person name="Lucas S."/>
            <person name="Lapidus A."/>
            <person name="Glavina del Rio T."/>
            <person name="Dalin E."/>
            <person name="Tice H."/>
            <person name="Bruce D."/>
            <person name="Goodwin L."/>
            <person name="Pitluck S."/>
            <person name="Larimer F."/>
            <person name="Land M.L."/>
            <person name="Hauser L."/>
            <person name="Tiedje J."/>
            <person name="Richardson P."/>
        </authorList>
    </citation>
    <scope>NUCLEOTIDE SEQUENCE [LARGE SCALE GENOMIC DNA]</scope>
    <source>
        <strain evidence="4 5">MEX-5</strain>
    </source>
</reference>
<accession>B1SZ22</accession>
<keyword evidence="2" id="KW-0067">ATP-binding</keyword>
<dbReference type="EMBL" id="ABLK01000015">
    <property type="protein sequence ID" value="EDT43422.1"/>
    <property type="molecule type" value="Genomic_DNA"/>
</dbReference>
<evidence type="ECO:0000256" key="2">
    <source>
        <dbReference type="PROSITE-ProRule" id="PRU00409"/>
    </source>
</evidence>
<keyword evidence="1 4" id="KW-0436">Ligase</keyword>
<feature type="domain" description="ATP-grasp" evidence="3">
    <location>
        <begin position="1"/>
        <end position="45"/>
    </location>
</feature>
<dbReference type="GO" id="GO:0005524">
    <property type="term" value="F:ATP binding"/>
    <property type="evidence" value="ECO:0007669"/>
    <property type="project" value="UniProtKB-UniRule"/>
</dbReference>
<keyword evidence="2" id="KW-0547">Nucleotide-binding</keyword>
<dbReference type="Proteomes" id="UP000004814">
    <property type="component" value="Unassembled WGS sequence"/>
</dbReference>
<name>B1SZ22_9BURK</name>
<dbReference type="Pfam" id="PF07478">
    <property type="entry name" value="Dala_Dala_lig_C"/>
    <property type="match status" value="1"/>
</dbReference>
<evidence type="ECO:0000259" key="3">
    <source>
        <dbReference type="PROSITE" id="PS50975"/>
    </source>
</evidence>